<evidence type="ECO:0000256" key="4">
    <source>
        <dbReference type="ARBA" id="ARBA00004904"/>
    </source>
</evidence>
<dbReference type="GO" id="GO:0008686">
    <property type="term" value="F:3,4-dihydroxy-2-butanone-4-phosphate synthase activity"/>
    <property type="evidence" value="ECO:0007669"/>
    <property type="project" value="UniProtKB-EC"/>
</dbReference>
<proteinExistence type="inferred from homology"/>
<comment type="similarity">
    <text evidence="14">Belongs to the DHBP synthase family.</text>
</comment>
<evidence type="ECO:0000256" key="6">
    <source>
        <dbReference type="ARBA" id="ARBA00008976"/>
    </source>
</evidence>
<dbReference type="OrthoDB" id="9793111at2"/>
<protein>
    <recommendedName>
        <fullName evidence="8 14">3,4-dihydroxy-2-butanone 4-phosphate synthase</fullName>
        <shortName evidence="14">DHBP synthase</shortName>
        <ecNumber evidence="7 14">4.1.99.12</ecNumber>
    </recommendedName>
</protein>
<comment type="cofactor">
    <cofactor evidence="14">
        <name>Mg(2+)</name>
        <dbReference type="ChEBI" id="CHEBI:18420"/>
    </cofactor>
    <cofactor evidence="14">
        <name>Mn(2+)</name>
        <dbReference type="ChEBI" id="CHEBI:29035"/>
    </cofactor>
    <text evidence="14">Binds 2 divalent metal cations per subunit. Magnesium or manganese.</text>
</comment>
<dbReference type="AlphaFoldDB" id="A0A2K9NS57"/>
<gene>
    <name evidence="15" type="primary">ribB</name>
    <name evidence="15" type="ORF">C0V70_09435</name>
</gene>
<evidence type="ECO:0000256" key="14">
    <source>
        <dbReference type="RuleBase" id="RU003843"/>
    </source>
</evidence>
<dbReference type="Proteomes" id="UP000235584">
    <property type="component" value="Chromosome"/>
</dbReference>
<evidence type="ECO:0000256" key="11">
    <source>
        <dbReference type="ARBA" id="ARBA00022842"/>
    </source>
</evidence>
<comment type="cofactor">
    <cofactor evidence="2">
        <name>Mn(2+)</name>
        <dbReference type="ChEBI" id="CHEBI:29035"/>
    </cofactor>
</comment>
<evidence type="ECO:0000256" key="10">
    <source>
        <dbReference type="ARBA" id="ARBA00022723"/>
    </source>
</evidence>
<dbReference type="InterPro" id="IPR017945">
    <property type="entry name" value="DHBP_synth_RibB-like_a/b_dom"/>
</dbReference>
<reference evidence="15 16" key="1">
    <citation type="submission" date="2018-01" db="EMBL/GenBank/DDBJ databases">
        <title>Complete genome sequence of Bacteriovorax stolpii DSM12778.</title>
        <authorList>
            <person name="Tang B."/>
            <person name="Chang J."/>
        </authorList>
    </citation>
    <scope>NUCLEOTIDE SEQUENCE [LARGE SCALE GENOMIC DNA]</scope>
    <source>
        <strain evidence="15 16">DSM 12778</strain>
    </source>
</reference>
<dbReference type="GO" id="GO:0005829">
    <property type="term" value="C:cytosol"/>
    <property type="evidence" value="ECO:0007669"/>
    <property type="project" value="TreeGrafter"/>
</dbReference>
<dbReference type="KEGG" id="bsto:C0V70_09435"/>
<dbReference type="GO" id="GO:0046872">
    <property type="term" value="F:metal ion binding"/>
    <property type="evidence" value="ECO:0007669"/>
    <property type="project" value="UniProtKB-KW"/>
</dbReference>
<evidence type="ECO:0000256" key="9">
    <source>
        <dbReference type="ARBA" id="ARBA00022619"/>
    </source>
</evidence>
<dbReference type="EC" id="4.1.99.12" evidence="7 14"/>
<dbReference type="Gene3D" id="3.90.870.10">
    <property type="entry name" value="DHBP synthase"/>
    <property type="match status" value="1"/>
</dbReference>
<dbReference type="UniPathway" id="UPA00275">
    <property type="reaction ID" value="UER00399"/>
</dbReference>
<evidence type="ECO:0000256" key="7">
    <source>
        <dbReference type="ARBA" id="ARBA00012153"/>
    </source>
</evidence>
<dbReference type="InterPro" id="IPR000422">
    <property type="entry name" value="DHBP_synthase_RibB"/>
</dbReference>
<accession>A0A2K9NS57</accession>
<evidence type="ECO:0000256" key="13">
    <source>
        <dbReference type="ARBA" id="ARBA00023239"/>
    </source>
</evidence>
<evidence type="ECO:0000313" key="16">
    <source>
        <dbReference type="Proteomes" id="UP000235584"/>
    </source>
</evidence>
<evidence type="ECO:0000256" key="3">
    <source>
        <dbReference type="ARBA" id="ARBA00002284"/>
    </source>
</evidence>
<keyword evidence="16" id="KW-1185">Reference proteome</keyword>
<dbReference type="RefSeq" id="WP_102243613.1">
    <property type="nucleotide sequence ID" value="NZ_CP025704.1"/>
</dbReference>
<evidence type="ECO:0000256" key="1">
    <source>
        <dbReference type="ARBA" id="ARBA00000141"/>
    </source>
</evidence>
<comment type="catalytic activity">
    <reaction evidence="1 14">
        <text>D-ribulose 5-phosphate = (2S)-2-hydroxy-3-oxobutyl phosphate + formate + H(+)</text>
        <dbReference type="Rhea" id="RHEA:18457"/>
        <dbReference type="ChEBI" id="CHEBI:15378"/>
        <dbReference type="ChEBI" id="CHEBI:15740"/>
        <dbReference type="ChEBI" id="CHEBI:58121"/>
        <dbReference type="ChEBI" id="CHEBI:58830"/>
        <dbReference type="EC" id="4.1.99.12"/>
    </reaction>
</comment>
<comment type="similarity">
    <text evidence="5">In the N-terminal section; belongs to the DHBP synthase family.</text>
</comment>
<comment type="function">
    <text evidence="3 14">Catalyzes the conversion of D-ribulose 5-phosphate to formate and 3,4-dihydroxy-2-butanone 4-phosphate.</text>
</comment>
<dbReference type="PANTHER" id="PTHR21327:SF18">
    <property type="entry name" value="3,4-DIHYDROXY-2-BUTANONE 4-PHOSPHATE SYNTHASE"/>
    <property type="match status" value="1"/>
</dbReference>
<keyword evidence="11 14" id="KW-0460">Magnesium</keyword>
<keyword evidence="13 14" id="KW-0456">Lyase</keyword>
<keyword evidence="10 14" id="KW-0479">Metal-binding</keyword>
<dbReference type="PANTHER" id="PTHR21327">
    <property type="entry name" value="GTP CYCLOHYDROLASE II-RELATED"/>
    <property type="match status" value="1"/>
</dbReference>
<keyword evidence="12 14" id="KW-0464">Manganese</keyword>
<dbReference type="NCBIfam" id="TIGR00506">
    <property type="entry name" value="ribB"/>
    <property type="match status" value="1"/>
</dbReference>
<evidence type="ECO:0000256" key="5">
    <source>
        <dbReference type="ARBA" id="ARBA00005520"/>
    </source>
</evidence>
<sequence length="201" mass="21918">MNDSLARALHELKSGRFILVCDSESREDEADLIMAAQFAETSHVNFMINNCRGLICVPMAASVAKKLDLPLMIREHAGTFETAFTVSVDVKKGTHTGISSHDRALTIRALSDPKAAPQDFARPGHIFPLIAWEEGVLVRPGHTEASVDLMKLAGLLPVAVLCETLDENGVALKGALLREFAAKFNIPIITIEDLIAYKKQN</sequence>
<comment type="subunit">
    <text evidence="14">Homodimer.</text>
</comment>
<dbReference type="FunFam" id="3.90.870.10:FF:000001">
    <property type="entry name" value="Riboflavin biosynthesis protein RibBA"/>
    <property type="match status" value="1"/>
</dbReference>
<evidence type="ECO:0000256" key="8">
    <source>
        <dbReference type="ARBA" id="ARBA00018836"/>
    </source>
</evidence>
<organism evidence="15 16">
    <name type="scientific">Bacteriovorax stolpii</name>
    <name type="common">Bdellovibrio stolpii</name>
    <dbReference type="NCBI Taxonomy" id="960"/>
    <lineage>
        <taxon>Bacteria</taxon>
        <taxon>Pseudomonadati</taxon>
        <taxon>Bdellovibrionota</taxon>
        <taxon>Bacteriovoracia</taxon>
        <taxon>Bacteriovoracales</taxon>
        <taxon>Bacteriovoracaceae</taxon>
        <taxon>Bacteriovorax</taxon>
    </lineage>
</organism>
<name>A0A2K9NS57_BACTC</name>
<comment type="similarity">
    <text evidence="6">In the C-terminal section; belongs to the GTP cyclohydrolase II family.</text>
</comment>
<dbReference type="EMBL" id="CP025704">
    <property type="protein sequence ID" value="AUN98322.1"/>
    <property type="molecule type" value="Genomic_DNA"/>
</dbReference>
<evidence type="ECO:0000256" key="12">
    <source>
        <dbReference type="ARBA" id="ARBA00023211"/>
    </source>
</evidence>
<evidence type="ECO:0000256" key="2">
    <source>
        <dbReference type="ARBA" id="ARBA00001936"/>
    </source>
</evidence>
<evidence type="ECO:0000313" key="15">
    <source>
        <dbReference type="EMBL" id="AUN98322.1"/>
    </source>
</evidence>
<dbReference type="Pfam" id="PF00926">
    <property type="entry name" value="DHBP_synthase"/>
    <property type="match status" value="1"/>
</dbReference>
<keyword evidence="9 14" id="KW-0686">Riboflavin biosynthesis</keyword>
<comment type="pathway">
    <text evidence="4 14">Cofactor biosynthesis; riboflavin biosynthesis; 2-hydroxy-3-oxobutyl phosphate from D-ribulose 5-phosphate: step 1/1.</text>
</comment>
<dbReference type="SUPFAM" id="SSF55821">
    <property type="entry name" value="YrdC/RibB"/>
    <property type="match status" value="1"/>
</dbReference>
<dbReference type="GO" id="GO:0009231">
    <property type="term" value="P:riboflavin biosynthetic process"/>
    <property type="evidence" value="ECO:0007669"/>
    <property type="project" value="UniProtKB-UniPathway"/>
</dbReference>